<keyword evidence="2" id="KW-1185">Reference proteome</keyword>
<gene>
    <name evidence="1" type="ORF">CSSPJE1EN1_LOCUS23504</name>
</gene>
<evidence type="ECO:0000313" key="2">
    <source>
        <dbReference type="Proteomes" id="UP001497444"/>
    </source>
</evidence>
<dbReference type="EMBL" id="OZ020103">
    <property type="protein sequence ID" value="CAK9278026.1"/>
    <property type="molecule type" value="Genomic_DNA"/>
</dbReference>
<accession>A0ABP0XI63</accession>
<reference evidence="1" key="1">
    <citation type="submission" date="2024-02" db="EMBL/GenBank/DDBJ databases">
        <authorList>
            <consortium name="ELIXIR-Norway"/>
            <consortium name="Elixir Norway"/>
        </authorList>
    </citation>
    <scope>NUCLEOTIDE SEQUENCE</scope>
</reference>
<name>A0ABP0XI63_9BRYO</name>
<proteinExistence type="predicted"/>
<dbReference type="Proteomes" id="UP001497444">
    <property type="component" value="Chromosome 8"/>
</dbReference>
<protein>
    <submittedName>
        <fullName evidence="1">Uncharacterized protein</fullName>
    </submittedName>
</protein>
<organism evidence="1 2">
    <name type="scientific">Sphagnum jensenii</name>
    <dbReference type="NCBI Taxonomy" id="128206"/>
    <lineage>
        <taxon>Eukaryota</taxon>
        <taxon>Viridiplantae</taxon>
        <taxon>Streptophyta</taxon>
        <taxon>Embryophyta</taxon>
        <taxon>Bryophyta</taxon>
        <taxon>Sphagnophytina</taxon>
        <taxon>Sphagnopsida</taxon>
        <taxon>Sphagnales</taxon>
        <taxon>Sphagnaceae</taxon>
        <taxon>Sphagnum</taxon>
    </lineage>
</organism>
<sequence>MLISGVPREVRDETNFKNPVDGGLFTREQQVFGGPERCSMSILGKHSDRLISLQGDRDVLSAGGLDAAGERGFSELPGAGRGLGCFRYLIDPFRRDIHVSFPLADPVPHLWPAVGGGWVPGNTGDDEVFILPIGGVEAHPKCKEAFQVLQLGVPEVPNPGATGTGERISFASTVESKGSAFYVGDEGVPKYRLPEQLRGVSRF</sequence>
<evidence type="ECO:0000313" key="1">
    <source>
        <dbReference type="EMBL" id="CAK9278026.1"/>
    </source>
</evidence>